<dbReference type="RefSeq" id="WP_008048330.1">
    <property type="nucleotide sequence ID" value="NZ_CH724155.1"/>
</dbReference>
<feature type="domain" description="Serine aminopeptidase S33" evidence="1">
    <location>
        <begin position="26"/>
        <end position="285"/>
    </location>
</feature>
<dbReference type="OrthoDB" id="9806902at2"/>
<dbReference type="ESTHER" id="9gamm-a4bd93">
    <property type="family name" value="Monoglyceridelipase_lysophospholip"/>
</dbReference>
<dbReference type="SUPFAM" id="SSF53474">
    <property type="entry name" value="alpha/beta-Hydrolases"/>
    <property type="match status" value="1"/>
</dbReference>
<dbReference type="HOGENOM" id="CLU_026209_1_0_6"/>
<comment type="caution">
    <text evidence="2">The sequence shown here is derived from an EMBL/GenBank/DDBJ whole genome shotgun (WGS) entry which is preliminary data.</text>
</comment>
<dbReference type="STRING" id="314283.MED297_05794"/>
<protein>
    <submittedName>
        <fullName evidence="2">Lysophospholipase</fullName>
    </submittedName>
</protein>
<evidence type="ECO:0000313" key="2">
    <source>
        <dbReference type="EMBL" id="EAR09837.1"/>
    </source>
</evidence>
<dbReference type="EMBL" id="AAOE01000007">
    <property type="protein sequence ID" value="EAR09837.1"/>
    <property type="molecule type" value="Genomic_DNA"/>
</dbReference>
<reference evidence="2 3" key="1">
    <citation type="submission" date="2006-02" db="EMBL/GenBank/DDBJ databases">
        <authorList>
            <person name="Pinhassi J."/>
            <person name="Pedros-Alio C."/>
            <person name="Ferriera S."/>
            <person name="Johnson J."/>
            <person name="Kravitz S."/>
            <person name="Halpern A."/>
            <person name="Remington K."/>
            <person name="Beeson K."/>
            <person name="Tran B."/>
            <person name="Rogers Y.-H."/>
            <person name="Friedman R."/>
            <person name="Venter J.C."/>
        </authorList>
    </citation>
    <scope>NUCLEOTIDE SEQUENCE [LARGE SCALE GENOMIC DNA]</scope>
    <source>
        <strain evidence="2 3">MED297</strain>
    </source>
</reference>
<sequence length="302" mass="34250">MQYIEEFLTAPDNHDIPVRMWRPNRVDNILVIAHGMAEYCERYAPLADWLAESNIAVVALNHRGHGMDCPDQDLGHYADRRGWEKVIGDLDQTITWAKQQLPGAPLTLFGHSMGSFISQSYLQTHPTSVSQLILMSTNRINRPLLNAAKWLVNGIKLVRGPRVTSPTIEALSFGSFNKAFRPNRTEFDWLSRDHDQVDAYIADPYCGFDCTTQLWADFIGGMLSIRYHLWPESVPVHLLSGTDDPVGEQSKGIRRMVKEMTQANRPPTTFKLYEGGRHELVNETNAMEVWTDLKTLVQNGSL</sequence>
<proteinExistence type="predicted"/>
<dbReference type="InterPro" id="IPR029058">
    <property type="entry name" value="AB_hydrolase_fold"/>
</dbReference>
<dbReference type="PANTHER" id="PTHR11614">
    <property type="entry name" value="PHOSPHOLIPASE-RELATED"/>
    <property type="match status" value="1"/>
</dbReference>
<evidence type="ECO:0000259" key="1">
    <source>
        <dbReference type="Pfam" id="PF12146"/>
    </source>
</evidence>
<name>A4BD93_9GAMM</name>
<gene>
    <name evidence="2" type="ORF">MED297_05794</name>
</gene>
<evidence type="ECO:0000313" key="3">
    <source>
        <dbReference type="Proteomes" id="UP000005953"/>
    </source>
</evidence>
<dbReference type="Proteomes" id="UP000005953">
    <property type="component" value="Unassembled WGS sequence"/>
</dbReference>
<keyword evidence="3" id="KW-1185">Reference proteome</keyword>
<accession>A4BD93</accession>
<dbReference type="Pfam" id="PF12146">
    <property type="entry name" value="Hydrolase_4"/>
    <property type="match status" value="1"/>
</dbReference>
<dbReference type="InterPro" id="IPR051044">
    <property type="entry name" value="MAG_DAG_Lipase"/>
</dbReference>
<dbReference type="AlphaFoldDB" id="A4BD93"/>
<dbReference type="Gene3D" id="3.40.50.1820">
    <property type="entry name" value="alpha/beta hydrolase"/>
    <property type="match status" value="1"/>
</dbReference>
<organism evidence="2 3">
    <name type="scientific">Reinekea blandensis MED297</name>
    <dbReference type="NCBI Taxonomy" id="314283"/>
    <lineage>
        <taxon>Bacteria</taxon>
        <taxon>Pseudomonadati</taxon>
        <taxon>Pseudomonadota</taxon>
        <taxon>Gammaproteobacteria</taxon>
        <taxon>Oceanospirillales</taxon>
        <taxon>Saccharospirillaceae</taxon>
        <taxon>Reinekea</taxon>
    </lineage>
</organism>
<dbReference type="InterPro" id="IPR022742">
    <property type="entry name" value="Hydrolase_4"/>
</dbReference>